<dbReference type="Proteomes" id="UP000241394">
    <property type="component" value="Chromosome LG16"/>
</dbReference>
<dbReference type="InParanoid" id="A0A2R6QHD1"/>
<reference evidence="1 2" key="1">
    <citation type="submission" date="2017-07" db="EMBL/GenBank/DDBJ databases">
        <title>An improved, manually edited Actinidia chinensis var. chinensis (kiwifruit) genome highlights the challenges associated with draft genomes and gene prediction in plants.</title>
        <authorList>
            <person name="Pilkington S."/>
            <person name="Crowhurst R."/>
            <person name="Hilario E."/>
            <person name="Nardozza S."/>
            <person name="Fraser L."/>
            <person name="Peng Y."/>
            <person name="Gunaseelan K."/>
            <person name="Simpson R."/>
            <person name="Tahir J."/>
            <person name="Deroles S."/>
            <person name="Templeton K."/>
            <person name="Luo Z."/>
            <person name="Davy M."/>
            <person name="Cheng C."/>
            <person name="Mcneilage M."/>
            <person name="Scaglione D."/>
            <person name="Liu Y."/>
            <person name="Zhang Q."/>
            <person name="Datson P."/>
            <person name="De Silva N."/>
            <person name="Gardiner S."/>
            <person name="Bassett H."/>
            <person name="Chagne D."/>
            <person name="Mccallum J."/>
            <person name="Dzierzon H."/>
            <person name="Deng C."/>
            <person name="Wang Y.-Y."/>
            <person name="Barron N."/>
            <person name="Manako K."/>
            <person name="Bowen J."/>
            <person name="Foster T."/>
            <person name="Erridge Z."/>
            <person name="Tiffin H."/>
            <person name="Waite C."/>
            <person name="Davies K."/>
            <person name="Grierson E."/>
            <person name="Laing W."/>
            <person name="Kirk R."/>
            <person name="Chen X."/>
            <person name="Wood M."/>
            <person name="Montefiori M."/>
            <person name="Brummell D."/>
            <person name="Schwinn K."/>
            <person name="Catanach A."/>
            <person name="Fullerton C."/>
            <person name="Li D."/>
            <person name="Meiyalaghan S."/>
            <person name="Nieuwenhuizen N."/>
            <person name="Read N."/>
            <person name="Prakash R."/>
            <person name="Hunter D."/>
            <person name="Zhang H."/>
            <person name="Mckenzie M."/>
            <person name="Knabel M."/>
            <person name="Harris A."/>
            <person name="Allan A."/>
            <person name="Chen A."/>
            <person name="Janssen B."/>
            <person name="Plunkett B."/>
            <person name="Dwamena C."/>
            <person name="Voogd C."/>
            <person name="Leif D."/>
            <person name="Lafferty D."/>
            <person name="Souleyre E."/>
            <person name="Varkonyi-Gasic E."/>
            <person name="Gambi F."/>
            <person name="Hanley J."/>
            <person name="Yao J.-L."/>
            <person name="Cheung J."/>
            <person name="David K."/>
            <person name="Warren B."/>
            <person name="Marsh K."/>
            <person name="Snowden K."/>
            <person name="Lin-Wang K."/>
            <person name="Brian L."/>
            <person name="Martinez-Sanchez M."/>
            <person name="Wang M."/>
            <person name="Ileperuma N."/>
            <person name="Macnee N."/>
            <person name="Campin R."/>
            <person name="Mcatee P."/>
            <person name="Drummond R."/>
            <person name="Espley R."/>
            <person name="Ireland H."/>
            <person name="Wu R."/>
            <person name="Atkinson R."/>
            <person name="Karunairetnam S."/>
            <person name="Bulley S."/>
            <person name="Chunkath S."/>
            <person name="Hanley Z."/>
            <person name="Storey R."/>
            <person name="Thrimawithana A."/>
            <person name="Thomson S."/>
            <person name="David C."/>
            <person name="Testolin R."/>
        </authorList>
    </citation>
    <scope>NUCLEOTIDE SEQUENCE [LARGE SCALE GENOMIC DNA]</scope>
    <source>
        <strain evidence="2">cv. Red5</strain>
        <tissue evidence="1">Young leaf</tissue>
    </source>
</reference>
<evidence type="ECO:0000313" key="1">
    <source>
        <dbReference type="EMBL" id="PSS08025.1"/>
    </source>
</evidence>
<proteinExistence type="predicted"/>
<gene>
    <name evidence="1" type="ORF">CEY00_Acc18386</name>
</gene>
<keyword evidence="2" id="KW-1185">Reference proteome</keyword>
<dbReference type="OrthoDB" id="10554172at2759"/>
<dbReference type="AlphaFoldDB" id="A0A2R6QHD1"/>
<name>A0A2R6QHD1_ACTCC</name>
<protein>
    <submittedName>
        <fullName evidence="1">UPF0271 protein</fullName>
    </submittedName>
</protein>
<sequence>MESHYLLGGNGRAAKILQSNSIDHPPCARWSSHVSANVGCTMQLRQAEYFSKNAATSKGAATWGCGKAVAGVATKQQGRDLGWAIASEQARSTYAGVRFTFDGTLALLGQWSPPSCRDLRARRPSVPELDAVANKGTIRAKAFVISKVPLVSKLGTITVLETWTKDDRRHDFQGMSGDRR</sequence>
<dbReference type="EMBL" id="NKQK01000016">
    <property type="protein sequence ID" value="PSS08025.1"/>
    <property type="molecule type" value="Genomic_DNA"/>
</dbReference>
<accession>A0A2R6QHD1</accession>
<comment type="caution">
    <text evidence="1">The sequence shown here is derived from an EMBL/GenBank/DDBJ whole genome shotgun (WGS) entry which is preliminary data.</text>
</comment>
<organism evidence="1 2">
    <name type="scientific">Actinidia chinensis var. chinensis</name>
    <name type="common">Chinese soft-hair kiwi</name>
    <dbReference type="NCBI Taxonomy" id="1590841"/>
    <lineage>
        <taxon>Eukaryota</taxon>
        <taxon>Viridiplantae</taxon>
        <taxon>Streptophyta</taxon>
        <taxon>Embryophyta</taxon>
        <taxon>Tracheophyta</taxon>
        <taxon>Spermatophyta</taxon>
        <taxon>Magnoliopsida</taxon>
        <taxon>eudicotyledons</taxon>
        <taxon>Gunneridae</taxon>
        <taxon>Pentapetalae</taxon>
        <taxon>asterids</taxon>
        <taxon>Ericales</taxon>
        <taxon>Actinidiaceae</taxon>
        <taxon>Actinidia</taxon>
    </lineage>
</organism>
<reference evidence="2" key="2">
    <citation type="journal article" date="2018" name="BMC Genomics">
        <title>A manually annotated Actinidia chinensis var. chinensis (kiwifruit) genome highlights the challenges associated with draft genomes and gene prediction in plants.</title>
        <authorList>
            <person name="Pilkington S.M."/>
            <person name="Crowhurst R."/>
            <person name="Hilario E."/>
            <person name="Nardozza S."/>
            <person name="Fraser L."/>
            <person name="Peng Y."/>
            <person name="Gunaseelan K."/>
            <person name="Simpson R."/>
            <person name="Tahir J."/>
            <person name="Deroles S.C."/>
            <person name="Templeton K."/>
            <person name="Luo Z."/>
            <person name="Davy M."/>
            <person name="Cheng C."/>
            <person name="McNeilage M."/>
            <person name="Scaglione D."/>
            <person name="Liu Y."/>
            <person name="Zhang Q."/>
            <person name="Datson P."/>
            <person name="De Silva N."/>
            <person name="Gardiner S.E."/>
            <person name="Bassett H."/>
            <person name="Chagne D."/>
            <person name="McCallum J."/>
            <person name="Dzierzon H."/>
            <person name="Deng C."/>
            <person name="Wang Y.Y."/>
            <person name="Barron L."/>
            <person name="Manako K."/>
            <person name="Bowen J."/>
            <person name="Foster T.M."/>
            <person name="Erridge Z.A."/>
            <person name="Tiffin H."/>
            <person name="Waite C.N."/>
            <person name="Davies K.M."/>
            <person name="Grierson E.P."/>
            <person name="Laing W.A."/>
            <person name="Kirk R."/>
            <person name="Chen X."/>
            <person name="Wood M."/>
            <person name="Montefiori M."/>
            <person name="Brummell D.A."/>
            <person name="Schwinn K.E."/>
            <person name="Catanach A."/>
            <person name="Fullerton C."/>
            <person name="Li D."/>
            <person name="Meiyalaghan S."/>
            <person name="Nieuwenhuizen N."/>
            <person name="Read N."/>
            <person name="Prakash R."/>
            <person name="Hunter D."/>
            <person name="Zhang H."/>
            <person name="McKenzie M."/>
            <person name="Knabel M."/>
            <person name="Harris A."/>
            <person name="Allan A.C."/>
            <person name="Gleave A."/>
            <person name="Chen A."/>
            <person name="Janssen B.J."/>
            <person name="Plunkett B."/>
            <person name="Ampomah-Dwamena C."/>
            <person name="Voogd C."/>
            <person name="Leif D."/>
            <person name="Lafferty D."/>
            <person name="Souleyre E.J.F."/>
            <person name="Varkonyi-Gasic E."/>
            <person name="Gambi F."/>
            <person name="Hanley J."/>
            <person name="Yao J.L."/>
            <person name="Cheung J."/>
            <person name="David K.M."/>
            <person name="Warren B."/>
            <person name="Marsh K."/>
            <person name="Snowden K.C."/>
            <person name="Lin-Wang K."/>
            <person name="Brian L."/>
            <person name="Martinez-Sanchez M."/>
            <person name="Wang M."/>
            <person name="Ileperuma N."/>
            <person name="Macnee N."/>
            <person name="Campin R."/>
            <person name="McAtee P."/>
            <person name="Drummond R.S.M."/>
            <person name="Espley R.V."/>
            <person name="Ireland H.S."/>
            <person name="Wu R."/>
            <person name="Atkinson R.G."/>
            <person name="Karunairetnam S."/>
            <person name="Bulley S."/>
            <person name="Chunkath S."/>
            <person name="Hanley Z."/>
            <person name="Storey R."/>
            <person name="Thrimawithana A.H."/>
            <person name="Thomson S."/>
            <person name="David C."/>
            <person name="Testolin R."/>
            <person name="Huang H."/>
            <person name="Hellens R.P."/>
            <person name="Schaffer R.J."/>
        </authorList>
    </citation>
    <scope>NUCLEOTIDE SEQUENCE [LARGE SCALE GENOMIC DNA]</scope>
    <source>
        <strain evidence="2">cv. Red5</strain>
    </source>
</reference>
<evidence type="ECO:0000313" key="2">
    <source>
        <dbReference type="Proteomes" id="UP000241394"/>
    </source>
</evidence>
<dbReference type="Gramene" id="PSS08025">
    <property type="protein sequence ID" value="PSS08025"/>
    <property type="gene ID" value="CEY00_Acc18386"/>
</dbReference>